<evidence type="ECO:0000256" key="1">
    <source>
        <dbReference type="ARBA" id="ARBA00008226"/>
    </source>
</evidence>
<dbReference type="SUPFAM" id="SSF55681">
    <property type="entry name" value="Class II aaRS and biotin synthetases"/>
    <property type="match status" value="1"/>
</dbReference>
<comment type="cofactor">
    <cofactor evidence="11">
        <name>Zn(2+)</name>
        <dbReference type="ChEBI" id="CHEBI:29105"/>
    </cofactor>
    <text evidence="11">Binds 1 zinc ion per subunit.</text>
</comment>
<evidence type="ECO:0000256" key="9">
    <source>
        <dbReference type="ARBA" id="ARBA00022917"/>
    </source>
</evidence>
<dbReference type="SUPFAM" id="SSF101353">
    <property type="entry name" value="Putative anticodon-binding domain of alanyl-tRNA synthetase (AlaRS)"/>
    <property type="match status" value="1"/>
</dbReference>
<proteinExistence type="inferred from homology"/>
<dbReference type="EC" id="6.1.1.7" evidence="11"/>
<comment type="catalytic activity">
    <reaction evidence="11">
        <text>tRNA(Ala) + L-alanine + ATP = L-alanyl-tRNA(Ala) + AMP + diphosphate</text>
        <dbReference type="Rhea" id="RHEA:12540"/>
        <dbReference type="Rhea" id="RHEA-COMP:9657"/>
        <dbReference type="Rhea" id="RHEA-COMP:9923"/>
        <dbReference type="ChEBI" id="CHEBI:30616"/>
        <dbReference type="ChEBI" id="CHEBI:33019"/>
        <dbReference type="ChEBI" id="CHEBI:57972"/>
        <dbReference type="ChEBI" id="CHEBI:78442"/>
        <dbReference type="ChEBI" id="CHEBI:78497"/>
        <dbReference type="ChEBI" id="CHEBI:456215"/>
        <dbReference type="EC" id="6.1.1.7"/>
    </reaction>
</comment>
<evidence type="ECO:0000256" key="10">
    <source>
        <dbReference type="ARBA" id="ARBA00023146"/>
    </source>
</evidence>
<keyword evidence="4 11" id="KW-0479">Metal-binding</keyword>
<sequence length="894" mass="96380">MKTDDLRAAYLDFFETKGCVRRPSDVLVPKDDPTVLFTPAGMNQFKAEFLGLGKPDFKKAVTSQKCLRTGDIENVGVTARHHTFFEMLGNFSFGDYFKREAILWAWEFLTSKQWLGMNPDELNVTVYEDDDEAAAIWADEVGLEEVRIRRHGEHDNFWPAGAPTNGPDGVCGPCSEIFHHPGGFNPANEGTEIWNLVFTQFERTGAPPNNLKPLPAKNIDTGMGLERTAAVLQGVKANFEIDTLRPLCEAAAAAVGVPYDYDAKTGRPVRRIADHARAVTMAIHEGVRPGNNLEEYVVKQLLRRASLEGYLLGRAEPFLYSLVEPVVDSLKIAYPELTQTLASTVDTVKAEEERFLATVERGLRRFDSAVKRAADDGQSTIDGDAAWELHGTYGVLIEMTEAMAARRNLKVDRKRFEALREEHETTSKGTGRTGFDDVMSAGPLDALKKEHGETEFLGYEQTESDAVLLGIVAQKRLVRSLDQISLEDGGHAEPVGVILDRTPFYAEAGGQVGDLGEITAGDMRFRVTDTQKQSGLTVHLGHLEAGVLNAGESVHAAVDADRRSAIRRAHSATHLLHHALHETIGKDATQRGSVVEPDRLRFDFAHRQAVTPEELEQIEDRVNSLVMGGSPIDTRVMDLEEAKTQGAMMLFGEKYPDRVRVVNAGGFSIEFCGGTHATNTGQLGLCRVVSEESVGTGVRRITAVTGPRAIREAREAGAVLKQAAEILKAGKPEELPGRATALQEELKEARKQLAVATAKSAAGGAEELLEQAETVALADGTTAKIIAHDLNGAPREALRTLADTLRKKGEAAGTPVALILGTAVDGKVALLAAVSPALVKLGVKAGDAVKVAAKEVGGGGGGRPDLAEAGGKNPKGLTNGLNAAQKHFLDGFGD</sequence>
<dbReference type="PRINTS" id="PR00980">
    <property type="entry name" value="TRNASYNTHALA"/>
</dbReference>
<keyword evidence="9 11" id="KW-0648">Protein biosynthesis</keyword>
<feature type="binding site" evidence="11">
    <location>
        <position position="570"/>
    </location>
    <ligand>
        <name>Zn(2+)</name>
        <dbReference type="ChEBI" id="CHEBI:29105"/>
    </ligand>
</feature>
<dbReference type="InterPro" id="IPR018164">
    <property type="entry name" value="Ala-tRNA-synth_IIc_N"/>
</dbReference>
<feature type="domain" description="Alanyl-transfer RNA synthetases family profile" evidence="13">
    <location>
        <begin position="1"/>
        <end position="715"/>
    </location>
</feature>
<dbReference type="InterPro" id="IPR009000">
    <property type="entry name" value="Transl_B-barrel_sf"/>
</dbReference>
<feature type="region of interest" description="Disordered" evidence="12">
    <location>
        <begin position="856"/>
        <end position="880"/>
    </location>
</feature>
<dbReference type="Gene3D" id="3.10.310.40">
    <property type="match status" value="1"/>
</dbReference>
<dbReference type="RefSeq" id="WP_171186451.1">
    <property type="nucleotide sequence ID" value="NZ_WTPX01000055.1"/>
</dbReference>
<keyword evidence="3 11" id="KW-0436">Ligase</keyword>
<dbReference type="Gene3D" id="2.40.30.130">
    <property type="match status" value="1"/>
</dbReference>
<dbReference type="Proteomes" id="UP000609651">
    <property type="component" value="Unassembled WGS sequence"/>
</dbReference>
<dbReference type="Pfam" id="PF02272">
    <property type="entry name" value="DHHA1"/>
    <property type="match status" value="1"/>
</dbReference>
<evidence type="ECO:0000256" key="3">
    <source>
        <dbReference type="ARBA" id="ARBA00022598"/>
    </source>
</evidence>
<dbReference type="PANTHER" id="PTHR11777">
    <property type="entry name" value="ALANYL-TRNA SYNTHETASE"/>
    <property type="match status" value="1"/>
</dbReference>
<keyword evidence="15" id="KW-1185">Reference proteome</keyword>
<dbReference type="PANTHER" id="PTHR11777:SF9">
    <property type="entry name" value="ALANINE--TRNA LIGASE, CYTOPLASMIC"/>
    <property type="match status" value="1"/>
</dbReference>
<dbReference type="Gene3D" id="3.30.930.10">
    <property type="entry name" value="Bira Bifunctional Protein, Domain 2"/>
    <property type="match status" value="1"/>
</dbReference>
<dbReference type="Gene3D" id="3.30.980.10">
    <property type="entry name" value="Threonyl-trna Synthetase, Chain A, domain 2"/>
    <property type="match status" value="1"/>
</dbReference>
<name>A0ABX1VF76_9PLAN</name>
<dbReference type="HAMAP" id="MF_00036_B">
    <property type="entry name" value="Ala_tRNA_synth_B"/>
    <property type="match status" value="1"/>
</dbReference>
<protein>
    <recommendedName>
        <fullName evidence="11">Alanine--tRNA ligase</fullName>
        <ecNumber evidence="11">6.1.1.7</ecNumber>
    </recommendedName>
    <alternativeName>
        <fullName evidence="11">Alanyl-tRNA synthetase</fullName>
        <shortName evidence="11">AlaRS</shortName>
    </alternativeName>
</protein>
<dbReference type="SMART" id="SM00863">
    <property type="entry name" value="tRNA_SAD"/>
    <property type="match status" value="1"/>
</dbReference>
<accession>A0ABX1VF76</accession>
<keyword evidence="8 11" id="KW-0694">RNA-binding</keyword>
<comment type="subcellular location">
    <subcellularLocation>
        <location evidence="11">Cytoplasm</location>
    </subcellularLocation>
</comment>
<comment type="domain">
    <text evidence="11">Consists of three domains; the N-terminal catalytic domain, the editing domain and the C-terminal C-Ala domain. The editing domain removes incorrectly charged amino acids, while the C-Ala domain, along with tRNA(Ala), serves as a bridge to cooperatively bring together the editing and aminoacylation centers thus stimulating deacylation of misacylated tRNAs.</text>
</comment>
<dbReference type="InterPro" id="IPR018165">
    <property type="entry name" value="Ala-tRNA-synth_IIc_core"/>
</dbReference>
<dbReference type="SUPFAM" id="SSF50447">
    <property type="entry name" value="Translation proteins"/>
    <property type="match status" value="1"/>
</dbReference>
<dbReference type="InterPro" id="IPR045864">
    <property type="entry name" value="aa-tRNA-synth_II/BPL/LPL"/>
</dbReference>
<keyword evidence="11" id="KW-0963">Cytoplasm</keyword>
<dbReference type="Gene3D" id="3.30.54.20">
    <property type="match status" value="1"/>
</dbReference>
<dbReference type="InterPro" id="IPR003156">
    <property type="entry name" value="DHHA1_dom"/>
</dbReference>
<evidence type="ECO:0000256" key="8">
    <source>
        <dbReference type="ARBA" id="ARBA00022884"/>
    </source>
</evidence>
<dbReference type="InterPro" id="IPR050058">
    <property type="entry name" value="Ala-tRNA_ligase"/>
</dbReference>
<keyword evidence="7 11" id="KW-0067">ATP-binding</keyword>
<dbReference type="EMBL" id="WTPX01000055">
    <property type="protein sequence ID" value="NNJ25937.1"/>
    <property type="molecule type" value="Genomic_DNA"/>
</dbReference>
<dbReference type="NCBIfam" id="TIGR00344">
    <property type="entry name" value="alaS"/>
    <property type="match status" value="1"/>
</dbReference>
<dbReference type="PROSITE" id="PS50860">
    <property type="entry name" value="AA_TRNA_LIGASE_II_ALA"/>
    <property type="match status" value="1"/>
</dbReference>
<keyword evidence="6 11" id="KW-0862">Zinc</keyword>
<feature type="binding site" evidence="11">
    <location>
        <position position="672"/>
    </location>
    <ligand>
        <name>Zn(2+)</name>
        <dbReference type="ChEBI" id="CHEBI:29105"/>
    </ligand>
</feature>
<evidence type="ECO:0000256" key="4">
    <source>
        <dbReference type="ARBA" id="ARBA00022723"/>
    </source>
</evidence>
<evidence type="ECO:0000259" key="13">
    <source>
        <dbReference type="PROSITE" id="PS50860"/>
    </source>
</evidence>
<dbReference type="GO" id="GO:0004813">
    <property type="term" value="F:alanine-tRNA ligase activity"/>
    <property type="evidence" value="ECO:0007669"/>
    <property type="project" value="UniProtKB-EC"/>
</dbReference>
<dbReference type="Gene3D" id="6.10.250.550">
    <property type="match status" value="1"/>
</dbReference>
<evidence type="ECO:0000313" key="14">
    <source>
        <dbReference type="EMBL" id="NNJ25937.1"/>
    </source>
</evidence>
<dbReference type="InterPro" id="IPR002318">
    <property type="entry name" value="Ala-tRNA-lgiase_IIc"/>
</dbReference>
<dbReference type="InterPro" id="IPR018162">
    <property type="entry name" value="Ala-tRNA-ligase_IIc_anticod-bd"/>
</dbReference>
<keyword evidence="10 11" id="KW-0030">Aminoacyl-tRNA synthetase</keyword>
<evidence type="ECO:0000313" key="15">
    <source>
        <dbReference type="Proteomes" id="UP000609651"/>
    </source>
</evidence>
<dbReference type="Pfam" id="PF07973">
    <property type="entry name" value="tRNA_SAD"/>
    <property type="match status" value="1"/>
</dbReference>
<evidence type="ECO:0000256" key="12">
    <source>
        <dbReference type="SAM" id="MobiDB-lite"/>
    </source>
</evidence>
<dbReference type="InterPro" id="IPR023033">
    <property type="entry name" value="Ala_tRNA_ligase_euk/bac"/>
</dbReference>
<evidence type="ECO:0000256" key="2">
    <source>
        <dbReference type="ARBA" id="ARBA00022555"/>
    </source>
</evidence>
<keyword evidence="5 11" id="KW-0547">Nucleotide-binding</keyword>
<comment type="function">
    <text evidence="11">Catalyzes the attachment of alanine to tRNA(Ala) in a two-step reaction: alanine is first activated by ATP to form Ala-AMP and then transferred to the acceptor end of tRNA(Ala). Also edits incorrectly charged Ser-tRNA(Ala) and Gly-tRNA(Ala) via its editing domain.</text>
</comment>
<comment type="similarity">
    <text evidence="1 11">Belongs to the class-II aminoacyl-tRNA synthetase family.</text>
</comment>
<evidence type="ECO:0000256" key="11">
    <source>
        <dbReference type="HAMAP-Rule" id="MF_00036"/>
    </source>
</evidence>
<dbReference type="CDD" id="cd00673">
    <property type="entry name" value="AlaRS_core"/>
    <property type="match status" value="1"/>
</dbReference>
<keyword evidence="2 11" id="KW-0820">tRNA-binding</keyword>
<comment type="caution">
    <text evidence="14">The sequence shown here is derived from an EMBL/GenBank/DDBJ whole genome shotgun (WGS) entry which is preliminary data.</text>
</comment>
<feature type="binding site" evidence="11">
    <location>
        <position position="574"/>
    </location>
    <ligand>
        <name>Zn(2+)</name>
        <dbReference type="ChEBI" id="CHEBI:29105"/>
    </ligand>
</feature>
<dbReference type="SUPFAM" id="SSF55186">
    <property type="entry name" value="ThrRS/AlaRS common domain"/>
    <property type="match status" value="1"/>
</dbReference>
<organism evidence="14 15">
    <name type="scientific">Alienimonas chondri</name>
    <dbReference type="NCBI Taxonomy" id="2681879"/>
    <lineage>
        <taxon>Bacteria</taxon>
        <taxon>Pseudomonadati</taxon>
        <taxon>Planctomycetota</taxon>
        <taxon>Planctomycetia</taxon>
        <taxon>Planctomycetales</taxon>
        <taxon>Planctomycetaceae</taxon>
        <taxon>Alienimonas</taxon>
    </lineage>
</organism>
<evidence type="ECO:0000256" key="6">
    <source>
        <dbReference type="ARBA" id="ARBA00022833"/>
    </source>
</evidence>
<dbReference type="InterPro" id="IPR018163">
    <property type="entry name" value="Thr/Ala-tRNA-synth_IIc_edit"/>
</dbReference>
<gene>
    <name evidence="11 14" type="primary">alaS</name>
    <name evidence="14" type="ORF">LzC2_20140</name>
</gene>
<evidence type="ECO:0000256" key="5">
    <source>
        <dbReference type="ARBA" id="ARBA00022741"/>
    </source>
</evidence>
<dbReference type="Pfam" id="PF01411">
    <property type="entry name" value="tRNA-synt_2c"/>
    <property type="match status" value="1"/>
</dbReference>
<dbReference type="InterPro" id="IPR012947">
    <property type="entry name" value="tRNA_SAD"/>
</dbReference>
<reference evidence="14 15" key="1">
    <citation type="journal article" date="2020" name="Syst. Appl. Microbiol.">
        <title>Alienimonas chondri sp. nov., a novel planctomycete isolated from the biofilm of the red alga Chondrus crispus.</title>
        <authorList>
            <person name="Vitorino I."/>
            <person name="Albuquerque L."/>
            <person name="Wiegand S."/>
            <person name="Kallscheuer N."/>
            <person name="da Costa M.S."/>
            <person name="Lobo-da-Cunha A."/>
            <person name="Jogler C."/>
            <person name="Lage O.M."/>
        </authorList>
    </citation>
    <scope>NUCLEOTIDE SEQUENCE [LARGE SCALE GENOMIC DNA]</scope>
    <source>
        <strain evidence="14 15">LzC2</strain>
    </source>
</reference>
<evidence type="ECO:0000256" key="7">
    <source>
        <dbReference type="ARBA" id="ARBA00022840"/>
    </source>
</evidence>
<feature type="binding site" evidence="11">
    <location>
        <position position="676"/>
    </location>
    <ligand>
        <name>Zn(2+)</name>
        <dbReference type="ChEBI" id="CHEBI:29105"/>
    </ligand>
</feature>